<name>A0ABR1S4Z4_9PEZI</name>
<feature type="region of interest" description="Disordered" evidence="1">
    <location>
        <begin position="37"/>
        <end position="62"/>
    </location>
</feature>
<reference evidence="2 3" key="1">
    <citation type="submission" date="2023-01" db="EMBL/GenBank/DDBJ databases">
        <title>Analysis of 21 Apiospora genomes using comparative genomics revels a genus with tremendous synthesis potential of carbohydrate active enzymes and secondary metabolites.</title>
        <authorList>
            <person name="Sorensen T."/>
        </authorList>
    </citation>
    <scope>NUCLEOTIDE SEQUENCE [LARGE SCALE GENOMIC DNA]</scope>
    <source>
        <strain evidence="2 3">CBS 33761</strain>
    </source>
</reference>
<accession>A0ABR1S4Z4</accession>
<evidence type="ECO:0000313" key="3">
    <source>
        <dbReference type="Proteomes" id="UP001444661"/>
    </source>
</evidence>
<feature type="region of interest" description="Disordered" evidence="1">
    <location>
        <begin position="1"/>
        <end position="21"/>
    </location>
</feature>
<sequence length="62" mass="6837">MSSITQSLVQYRRPSEEARIQNGEDQCETLGRRCQAQCGGPRETSKRLTAALTPDKLAKSLA</sequence>
<protein>
    <submittedName>
        <fullName evidence="2">Uncharacterized protein</fullName>
    </submittedName>
</protein>
<gene>
    <name evidence="2" type="ORF">PG993_012505</name>
</gene>
<proteinExistence type="predicted"/>
<evidence type="ECO:0000256" key="1">
    <source>
        <dbReference type="SAM" id="MobiDB-lite"/>
    </source>
</evidence>
<dbReference type="EMBL" id="JAQQWK010000011">
    <property type="protein sequence ID" value="KAK8024439.1"/>
    <property type="molecule type" value="Genomic_DNA"/>
</dbReference>
<evidence type="ECO:0000313" key="2">
    <source>
        <dbReference type="EMBL" id="KAK8024439.1"/>
    </source>
</evidence>
<comment type="caution">
    <text evidence="2">The sequence shown here is derived from an EMBL/GenBank/DDBJ whole genome shotgun (WGS) entry which is preliminary data.</text>
</comment>
<keyword evidence="3" id="KW-1185">Reference proteome</keyword>
<dbReference type="Proteomes" id="UP001444661">
    <property type="component" value="Unassembled WGS sequence"/>
</dbReference>
<organism evidence="2 3">
    <name type="scientific">Apiospora rasikravindrae</name>
    <dbReference type="NCBI Taxonomy" id="990691"/>
    <lineage>
        <taxon>Eukaryota</taxon>
        <taxon>Fungi</taxon>
        <taxon>Dikarya</taxon>
        <taxon>Ascomycota</taxon>
        <taxon>Pezizomycotina</taxon>
        <taxon>Sordariomycetes</taxon>
        <taxon>Xylariomycetidae</taxon>
        <taxon>Amphisphaeriales</taxon>
        <taxon>Apiosporaceae</taxon>
        <taxon>Apiospora</taxon>
    </lineage>
</organism>